<dbReference type="PRINTS" id="PR00080">
    <property type="entry name" value="SDRFAMILY"/>
</dbReference>
<dbReference type="InterPro" id="IPR036291">
    <property type="entry name" value="NAD(P)-bd_dom_sf"/>
</dbReference>
<organism evidence="6 7">
    <name type="scientific">Pocillopora meandrina</name>
    <dbReference type="NCBI Taxonomy" id="46732"/>
    <lineage>
        <taxon>Eukaryota</taxon>
        <taxon>Metazoa</taxon>
        <taxon>Cnidaria</taxon>
        <taxon>Anthozoa</taxon>
        <taxon>Hexacorallia</taxon>
        <taxon>Scleractinia</taxon>
        <taxon>Astrocoeniina</taxon>
        <taxon>Pocilloporidae</taxon>
        <taxon>Pocillopora</taxon>
    </lineage>
</organism>
<dbReference type="CDD" id="cd05324">
    <property type="entry name" value="carb_red_PTCR-like_SDR_c"/>
    <property type="match status" value="1"/>
</dbReference>
<evidence type="ECO:0000256" key="4">
    <source>
        <dbReference type="ARBA" id="ARBA00026118"/>
    </source>
</evidence>
<dbReference type="Gene3D" id="3.40.50.720">
    <property type="entry name" value="NAD(P)-binding Rossmann-like Domain"/>
    <property type="match status" value="1"/>
</dbReference>
<name>A0AAU9WZK3_9CNID</name>
<gene>
    <name evidence="6" type="ORF">PMEA_00014174</name>
</gene>
<dbReference type="PRINTS" id="PR00081">
    <property type="entry name" value="GDHRDH"/>
</dbReference>
<evidence type="ECO:0000256" key="1">
    <source>
        <dbReference type="ARBA" id="ARBA00006484"/>
    </source>
</evidence>
<accession>A0AAU9WZK3</accession>
<evidence type="ECO:0000313" key="6">
    <source>
        <dbReference type="EMBL" id="CAH3131157.1"/>
    </source>
</evidence>
<protein>
    <recommendedName>
        <fullName evidence="4">carbonyl reductase (NADPH)</fullName>
        <ecNumber evidence="4">1.1.1.184</ecNumber>
    </recommendedName>
</protein>
<dbReference type="GO" id="GO:0004090">
    <property type="term" value="F:carbonyl reductase (NADPH) activity"/>
    <property type="evidence" value="ECO:0007669"/>
    <property type="project" value="UniProtKB-EC"/>
</dbReference>
<dbReference type="Pfam" id="PF00106">
    <property type="entry name" value="adh_short"/>
    <property type="match status" value="1"/>
</dbReference>
<keyword evidence="2" id="KW-0521">NADP</keyword>
<dbReference type="InterPro" id="IPR002347">
    <property type="entry name" value="SDR_fam"/>
</dbReference>
<evidence type="ECO:0000313" key="7">
    <source>
        <dbReference type="Proteomes" id="UP001159428"/>
    </source>
</evidence>
<dbReference type="EMBL" id="CALNXJ010000025">
    <property type="protein sequence ID" value="CAH3131157.1"/>
    <property type="molecule type" value="Genomic_DNA"/>
</dbReference>
<dbReference type="Proteomes" id="UP001159428">
    <property type="component" value="Unassembled WGS sequence"/>
</dbReference>
<keyword evidence="7" id="KW-1185">Reference proteome</keyword>
<comment type="caution">
    <text evidence="6">The sequence shown here is derived from an EMBL/GenBank/DDBJ whole genome shotgun (WGS) entry which is preliminary data.</text>
</comment>
<proteinExistence type="inferred from homology"/>
<evidence type="ECO:0000256" key="2">
    <source>
        <dbReference type="ARBA" id="ARBA00022857"/>
    </source>
</evidence>
<evidence type="ECO:0000256" key="5">
    <source>
        <dbReference type="RuleBase" id="RU000363"/>
    </source>
</evidence>
<reference evidence="6 7" key="1">
    <citation type="submission" date="2022-05" db="EMBL/GenBank/DDBJ databases">
        <authorList>
            <consortium name="Genoscope - CEA"/>
            <person name="William W."/>
        </authorList>
    </citation>
    <scope>NUCLEOTIDE SEQUENCE [LARGE SCALE GENOMIC DNA]</scope>
</reference>
<sequence length="291" mass="31959">MRVAVVTGANKGIGFAIVKKLCKEFSGTVILTARDEQRGLEAVKQLSTEGASPVFHQLDIVSPESIERIKKHLMEQYGGLDLLVNNAGIAFKRASTVPFPEQAEVTIQTNFHGTLNVCRALLPILKPHARLVNISSHLGGLAQLSEDLQKKFSSPTLTEENLANLMDQFVKDAKDGTHSQKGWLTSAYGMSHIGIIALTKILARNTLQDSREDILINACDPGWVRTDMAGPKATKSPKEGAETPVYAALLPINVGKPHGEFLKEKMIQEWEVMSTRSHASEAEERLKKEQK</sequence>
<dbReference type="InterPro" id="IPR045313">
    <property type="entry name" value="CBR1-like"/>
</dbReference>
<keyword evidence="3" id="KW-0560">Oxidoreductase</keyword>
<evidence type="ECO:0000256" key="3">
    <source>
        <dbReference type="ARBA" id="ARBA00023002"/>
    </source>
</evidence>
<dbReference type="PANTHER" id="PTHR43963">
    <property type="entry name" value="CARBONYL REDUCTASE 1-RELATED"/>
    <property type="match status" value="1"/>
</dbReference>
<dbReference type="PANTHER" id="PTHR43963:SF6">
    <property type="entry name" value="CHAIN DEHYDROGENASE FAMILY PROTEIN, PUTATIVE (AFU_ORTHOLOGUE AFUA_3G15350)-RELATED"/>
    <property type="match status" value="1"/>
</dbReference>
<dbReference type="EC" id="1.1.1.184" evidence="4"/>
<comment type="similarity">
    <text evidence="1 5">Belongs to the short-chain dehydrogenases/reductases (SDR) family.</text>
</comment>
<dbReference type="AlphaFoldDB" id="A0AAU9WZK3"/>
<dbReference type="SUPFAM" id="SSF51735">
    <property type="entry name" value="NAD(P)-binding Rossmann-fold domains"/>
    <property type="match status" value="1"/>
</dbReference>